<protein>
    <submittedName>
        <fullName evidence="2">Uncharacterized protein</fullName>
    </submittedName>
</protein>
<reference evidence="3" key="2">
    <citation type="submission" date="2015-01" db="EMBL/GenBank/DDBJ databases">
        <title>Evolutionary Origins and Diversification of the Mycorrhizal Mutualists.</title>
        <authorList>
            <consortium name="DOE Joint Genome Institute"/>
            <consortium name="Mycorrhizal Genomics Consortium"/>
            <person name="Kohler A."/>
            <person name="Kuo A."/>
            <person name="Nagy L.G."/>
            <person name="Floudas D."/>
            <person name="Copeland A."/>
            <person name="Barry K.W."/>
            <person name="Cichocki N."/>
            <person name="Veneault-Fourrey C."/>
            <person name="LaButti K."/>
            <person name="Lindquist E.A."/>
            <person name="Lipzen A."/>
            <person name="Lundell T."/>
            <person name="Morin E."/>
            <person name="Murat C."/>
            <person name="Riley R."/>
            <person name="Ohm R."/>
            <person name="Sun H."/>
            <person name="Tunlid A."/>
            <person name="Henrissat B."/>
            <person name="Grigoriev I.V."/>
            <person name="Hibbett D.S."/>
            <person name="Martin F."/>
        </authorList>
    </citation>
    <scope>NUCLEOTIDE SEQUENCE [LARGE SCALE GENOMIC DNA]</scope>
    <source>
        <strain evidence="3">441</strain>
    </source>
</reference>
<accession>A0A0C9ZFB3</accession>
<dbReference type="OrthoDB" id="2602752at2759"/>
<name>A0A0C9ZFB3_9AGAM</name>
<gene>
    <name evidence="2" type="ORF">PISMIDRAFT_14167</name>
</gene>
<proteinExistence type="predicted"/>
<evidence type="ECO:0000313" key="3">
    <source>
        <dbReference type="Proteomes" id="UP000054018"/>
    </source>
</evidence>
<dbReference type="Proteomes" id="UP000054018">
    <property type="component" value="Unassembled WGS sequence"/>
</dbReference>
<dbReference type="EMBL" id="KN833799">
    <property type="protein sequence ID" value="KIK18668.1"/>
    <property type="molecule type" value="Genomic_DNA"/>
</dbReference>
<keyword evidence="3" id="KW-1185">Reference proteome</keyword>
<feature type="region of interest" description="Disordered" evidence="1">
    <location>
        <begin position="123"/>
        <end position="161"/>
    </location>
</feature>
<reference evidence="2 3" key="1">
    <citation type="submission" date="2014-04" db="EMBL/GenBank/DDBJ databases">
        <authorList>
            <consortium name="DOE Joint Genome Institute"/>
            <person name="Kuo A."/>
            <person name="Kohler A."/>
            <person name="Costa M.D."/>
            <person name="Nagy L.G."/>
            <person name="Floudas D."/>
            <person name="Copeland A."/>
            <person name="Barry K.W."/>
            <person name="Cichocki N."/>
            <person name="Veneault-Fourrey C."/>
            <person name="LaButti K."/>
            <person name="Lindquist E.A."/>
            <person name="Lipzen A."/>
            <person name="Lundell T."/>
            <person name="Morin E."/>
            <person name="Murat C."/>
            <person name="Sun H."/>
            <person name="Tunlid A."/>
            <person name="Henrissat B."/>
            <person name="Grigoriev I.V."/>
            <person name="Hibbett D.S."/>
            <person name="Martin F."/>
            <person name="Nordberg H.P."/>
            <person name="Cantor M.N."/>
            <person name="Hua S.X."/>
        </authorList>
    </citation>
    <scope>NUCLEOTIDE SEQUENCE [LARGE SCALE GENOMIC DNA]</scope>
    <source>
        <strain evidence="2 3">441</strain>
    </source>
</reference>
<organism evidence="2 3">
    <name type="scientific">Pisolithus microcarpus 441</name>
    <dbReference type="NCBI Taxonomy" id="765257"/>
    <lineage>
        <taxon>Eukaryota</taxon>
        <taxon>Fungi</taxon>
        <taxon>Dikarya</taxon>
        <taxon>Basidiomycota</taxon>
        <taxon>Agaricomycotina</taxon>
        <taxon>Agaricomycetes</taxon>
        <taxon>Agaricomycetidae</taxon>
        <taxon>Boletales</taxon>
        <taxon>Sclerodermatineae</taxon>
        <taxon>Pisolithaceae</taxon>
        <taxon>Pisolithus</taxon>
    </lineage>
</organism>
<evidence type="ECO:0000256" key="1">
    <source>
        <dbReference type="SAM" id="MobiDB-lite"/>
    </source>
</evidence>
<evidence type="ECO:0000313" key="2">
    <source>
        <dbReference type="EMBL" id="KIK18668.1"/>
    </source>
</evidence>
<dbReference type="AlphaFoldDB" id="A0A0C9ZFB3"/>
<dbReference type="HOGENOM" id="CLU_1230338_0_0_1"/>
<sequence>MSTRFQYPTPISTDAAASTDQPCQIRYGVQANGFLLPSERSVVVKQRELSSDDEPQSGFLLEGPWFLGYRAQIADNSFNGSIVPQGSMPLPIARPVDQFSAQGAGGDVLVATPGVSAFVNPMNLAGPTSTSDSQQPPPGFFEAAPQNPTPSQESADDRQPCGWRGKHGDICNVLIGYHCKAHLASAHGIVDMSRTQIVKCGRCGKRMGRRSILRHYREKHLGFHR</sequence>